<evidence type="ECO:0000256" key="1">
    <source>
        <dbReference type="ARBA" id="ARBA00004141"/>
    </source>
</evidence>
<dbReference type="RefSeq" id="WP_074461131.1">
    <property type="nucleotide sequence ID" value="NZ_FMUR01000003.1"/>
</dbReference>
<gene>
    <name evidence="8" type="ORF">SAMN02910451_00318</name>
</gene>
<feature type="transmembrane region" description="Helical" evidence="6">
    <location>
        <begin position="100"/>
        <end position="117"/>
    </location>
</feature>
<sequence length="287" mass="30993">MRSLSNRTKGIICILAAAFGFALMTAFVRAAGDVPVMQKSFFRNLVAMFIASIALLRSGIGFKIEKSYRLDIFFRCLFGTSGVIANFYAIGKLGIADANMLNKLAPFFAIVLSIPLLKEVPSKVDAISTLIAFIGALFIIRPTGVVAETIPAIIAVYGGFGAGTAYVFVRRASKKGANTPTIVFAFSAFSCLVTLPFLIFDYSPMSMRQFLSLIMAGVSASLGQFAITSAYRYAPAKELSVFDYTQVIFAALIGIVAFSETPVLLSIIGYAIIIGVSVVRWMKRNDQ</sequence>
<dbReference type="GO" id="GO:0016020">
    <property type="term" value="C:membrane"/>
    <property type="evidence" value="ECO:0007669"/>
    <property type="project" value="UniProtKB-SubCell"/>
</dbReference>
<evidence type="ECO:0000256" key="5">
    <source>
        <dbReference type="ARBA" id="ARBA00023136"/>
    </source>
</evidence>
<feature type="transmembrane region" description="Helical" evidence="6">
    <location>
        <begin position="181"/>
        <end position="199"/>
    </location>
</feature>
<feature type="transmembrane region" description="Helical" evidence="6">
    <location>
        <begin position="124"/>
        <end position="144"/>
    </location>
</feature>
<evidence type="ECO:0000313" key="8">
    <source>
        <dbReference type="EMBL" id="SCX78320.1"/>
    </source>
</evidence>
<comment type="similarity">
    <text evidence="2">Belongs to the EamA transporter family.</text>
</comment>
<keyword evidence="5 6" id="KW-0472">Membrane</keyword>
<reference evidence="9" key="1">
    <citation type="submission" date="2016-10" db="EMBL/GenBank/DDBJ databases">
        <authorList>
            <person name="Varghese N."/>
            <person name="Submissions S."/>
        </authorList>
    </citation>
    <scope>NUCLEOTIDE SEQUENCE [LARGE SCALE GENOMIC DNA]</scope>
    <source>
        <strain evidence="9">XBD2006</strain>
    </source>
</reference>
<feature type="transmembrane region" description="Helical" evidence="6">
    <location>
        <begin position="72"/>
        <end position="94"/>
    </location>
</feature>
<feature type="domain" description="EamA" evidence="7">
    <location>
        <begin position="152"/>
        <end position="275"/>
    </location>
</feature>
<keyword evidence="9" id="KW-1185">Reference proteome</keyword>
<name>A0A1G5AKJ9_9FIRM</name>
<evidence type="ECO:0000256" key="3">
    <source>
        <dbReference type="ARBA" id="ARBA00022692"/>
    </source>
</evidence>
<proteinExistence type="inferred from homology"/>
<protein>
    <submittedName>
        <fullName evidence="8">EamA domain-containing membrane protein RarD</fullName>
    </submittedName>
</protein>
<feature type="transmembrane region" description="Helical" evidence="6">
    <location>
        <begin position="40"/>
        <end position="60"/>
    </location>
</feature>
<keyword evidence="3 6" id="KW-0812">Transmembrane</keyword>
<feature type="transmembrane region" description="Helical" evidence="6">
    <location>
        <begin position="211"/>
        <end position="234"/>
    </location>
</feature>
<feature type="transmembrane region" description="Helical" evidence="6">
    <location>
        <begin position="241"/>
        <end position="258"/>
    </location>
</feature>
<dbReference type="SUPFAM" id="SSF103481">
    <property type="entry name" value="Multidrug resistance efflux transporter EmrE"/>
    <property type="match status" value="2"/>
</dbReference>
<evidence type="ECO:0000256" key="6">
    <source>
        <dbReference type="SAM" id="Phobius"/>
    </source>
</evidence>
<dbReference type="InterPro" id="IPR037185">
    <property type="entry name" value="EmrE-like"/>
</dbReference>
<accession>A0A1G5AKJ9</accession>
<dbReference type="AlphaFoldDB" id="A0A1G5AKJ9"/>
<feature type="transmembrane region" description="Helical" evidence="6">
    <location>
        <begin position="150"/>
        <end position="169"/>
    </location>
</feature>
<evidence type="ECO:0000256" key="2">
    <source>
        <dbReference type="ARBA" id="ARBA00007362"/>
    </source>
</evidence>
<dbReference type="InterPro" id="IPR000620">
    <property type="entry name" value="EamA_dom"/>
</dbReference>
<feature type="domain" description="EamA" evidence="7">
    <location>
        <begin position="9"/>
        <end position="140"/>
    </location>
</feature>
<evidence type="ECO:0000256" key="4">
    <source>
        <dbReference type="ARBA" id="ARBA00022989"/>
    </source>
</evidence>
<comment type="subcellular location">
    <subcellularLocation>
        <location evidence="1">Membrane</location>
        <topology evidence="1">Multi-pass membrane protein</topology>
    </subcellularLocation>
</comment>
<dbReference type="Proteomes" id="UP000183047">
    <property type="component" value="Unassembled WGS sequence"/>
</dbReference>
<dbReference type="PANTHER" id="PTHR22911">
    <property type="entry name" value="ACYL-MALONYL CONDENSING ENZYME-RELATED"/>
    <property type="match status" value="1"/>
</dbReference>
<feature type="transmembrane region" description="Helical" evidence="6">
    <location>
        <begin position="264"/>
        <end position="282"/>
    </location>
</feature>
<dbReference type="EMBL" id="FMUR01000003">
    <property type="protein sequence ID" value="SCX78320.1"/>
    <property type="molecule type" value="Genomic_DNA"/>
</dbReference>
<dbReference type="Pfam" id="PF00892">
    <property type="entry name" value="EamA"/>
    <property type="match status" value="2"/>
</dbReference>
<evidence type="ECO:0000313" key="9">
    <source>
        <dbReference type="Proteomes" id="UP000183047"/>
    </source>
</evidence>
<dbReference type="PANTHER" id="PTHR22911:SF6">
    <property type="entry name" value="SOLUTE CARRIER FAMILY 35 MEMBER G1"/>
    <property type="match status" value="1"/>
</dbReference>
<organism evidence="8 9">
    <name type="scientific">Butyrivibrio hungatei</name>
    <dbReference type="NCBI Taxonomy" id="185008"/>
    <lineage>
        <taxon>Bacteria</taxon>
        <taxon>Bacillati</taxon>
        <taxon>Bacillota</taxon>
        <taxon>Clostridia</taxon>
        <taxon>Lachnospirales</taxon>
        <taxon>Lachnospiraceae</taxon>
        <taxon>Butyrivibrio</taxon>
    </lineage>
</organism>
<keyword evidence="4 6" id="KW-1133">Transmembrane helix</keyword>
<evidence type="ECO:0000259" key="7">
    <source>
        <dbReference type="Pfam" id="PF00892"/>
    </source>
</evidence>